<evidence type="ECO:0000256" key="1">
    <source>
        <dbReference type="SAM" id="MobiDB-lite"/>
    </source>
</evidence>
<reference evidence="2" key="1">
    <citation type="submission" date="2020-03" db="EMBL/GenBank/DDBJ databases">
        <title>The deep terrestrial virosphere.</title>
        <authorList>
            <person name="Holmfeldt K."/>
            <person name="Nilsson E."/>
            <person name="Simone D."/>
            <person name="Lopez-Fernandez M."/>
            <person name="Wu X."/>
            <person name="de Brujin I."/>
            <person name="Lundin D."/>
            <person name="Andersson A."/>
            <person name="Bertilsson S."/>
            <person name="Dopson M."/>
        </authorList>
    </citation>
    <scope>NUCLEOTIDE SEQUENCE</scope>
    <source>
        <strain evidence="2">MM415B01850</strain>
    </source>
</reference>
<dbReference type="AlphaFoldDB" id="A0A6M3IGC2"/>
<protein>
    <submittedName>
        <fullName evidence="2">Uncharacterized protein</fullName>
    </submittedName>
</protein>
<evidence type="ECO:0000313" key="2">
    <source>
        <dbReference type="EMBL" id="QJA56431.1"/>
    </source>
</evidence>
<organism evidence="2">
    <name type="scientific">viral metagenome</name>
    <dbReference type="NCBI Taxonomy" id="1070528"/>
    <lineage>
        <taxon>unclassified sequences</taxon>
        <taxon>metagenomes</taxon>
        <taxon>organismal metagenomes</taxon>
    </lineage>
</organism>
<gene>
    <name evidence="2" type="ORF">MM415B01850_0008</name>
</gene>
<feature type="compositionally biased region" description="Basic and acidic residues" evidence="1">
    <location>
        <begin position="37"/>
        <end position="50"/>
    </location>
</feature>
<proteinExistence type="predicted"/>
<name>A0A6M3IGC2_9ZZZZ</name>
<dbReference type="EMBL" id="MT141218">
    <property type="protein sequence ID" value="QJA56431.1"/>
    <property type="molecule type" value="Genomic_DNA"/>
</dbReference>
<sequence>MRKIVQSQMHPEYRLGVHRYDCELTAMLKRIRKQNKIKSDSRREAEDVMRKHPSNSGGQWSTR</sequence>
<feature type="compositionally biased region" description="Polar residues" evidence="1">
    <location>
        <begin position="54"/>
        <end position="63"/>
    </location>
</feature>
<accession>A0A6M3IGC2</accession>
<feature type="region of interest" description="Disordered" evidence="1">
    <location>
        <begin position="33"/>
        <end position="63"/>
    </location>
</feature>